<evidence type="ECO:0000256" key="7">
    <source>
        <dbReference type="ARBA" id="ARBA00023014"/>
    </source>
</evidence>
<evidence type="ECO:0000259" key="8">
    <source>
        <dbReference type="Pfam" id="PF04104"/>
    </source>
</evidence>
<dbReference type="STRING" id="105785.A0A2J7R2C9"/>
<dbReference type="GO" id="GO:0006270">
    <property type="term" value="P:DNA replication initiation"/>
    <property type="evidence" value="ECO:0007669"/>
    <property type="project" value="TreeGrafter"/>
</dbReference>
<evidence type="ECO:0000256" key="1">
    <source>
        <dbReference type="ARBA" id="ARBA00001966"/>
    </source>
</evidence>
<organism evidence="9 10">
    <name type="scientific">Cryptotermes secundus</name>
    <dbReference type="NCBI Taxonomy" id="105785"/>
    <lineage>
        <taxon>Eukaryota</taxon>
        <taxon>Metazoa</taxon>
        <taxon>Ecdysozoa</taxon>
        <taxon>Arthropoda</taxon>
        <taxon>Hexapoda</taxon>
        <taxon>Insecta</taxon>
        <taxon>Pterygota</taxon>
        <taxon>Neoptera</taxon>
        <taxon>Polyneoptera</taxon>
        <taxon>Dictyoptera</taxon>
        <taxon>Blattodea</taxon>
        <taxon>Blattoidea</taxon>
        <taxon>Termitoidae</taxon>
        <taxon>Kalotermitidae</taxon>
        <taxon>Cryptotermitinae</taxon>
        <taxon>Cryptotermes</taxon>
    </lineage>
</organism>
<dbReference type="PANTHER" id="PTHR10537:SF4">
    <property type="entry name" value="DNA PRIMASE LARGE SUBUNIT"/>
    <property type="match status" value="1"/>
</dbReference>
<dbReference type="PANTHER" id="PTHR10537">
    <property type="entry name" value="DNA PRIMASE LARGE SUBUNIT"/>
    <property type="match status" value="1"/>
</dbReference>
<keyword evidence="6" id="KW-0408">Iron</keyword>
<gene>
    <name evidence="9" type="ORF">B7P43_G15620</name>
</gene>
<dbReference type="EMBL" id="NEVH01007841">
    <property type="protein sequence ID" value="PNF34981.1"/>
    <property type="molecule type" value="Genomic_DNA"/>
</dbReference>
<dbReference type="GO" id="GO:0046872">
    <property type="term" value="F:metal ion binding"/>
    <property type="evidence" value="ECO:0007669"/>
    <property type="project" value="UniProtKB-KW"/>
</dbReference>
<dbReference type="Pfam" id="PF04104">
    <property type="entry name" value="DNA_primase_lrg"/>
    <property type="match status" value="1"/>
</dbReference>
<evidence type="ECO:0000256" key="5">
    <source>
        <dbReference type="ARBA" id="ARBA00022723"/>
    </source>
</evidence>
<name>A0A2J7R2C9_9NEOP</name>
<dbReference type="Proteomes" id="UP000235965">
    <property type="component" value="Unassembled WGS sequence"/>
</dbReference>
<dbReference type="GO" id="GO:0051539">
    <property type="term" value="F:4 iron, 4 sulfur cluster binding"/>
    <property type="evidence" value="ECO:0007669"/>
    <property type="project" value="UniProtKB-KW"/>
</dbReference>
<dbReference type="GO" id="GO:0005658">
    <property type="term" value="C:alpha DNA polymerase:primase complex"/>
    <property type="evidence" value="ECO:0007669"/>
    <property type="project" value="TreeGrafter"/>
</dbReference>
<keyword evidence="5" id="KW-0479">Metal-binding</keyword>
<comment type="cofactor">
    <cofactor evidence="1">
        <name>[4Fe-4S] cluster</name>
        <dbReference type="ChEBI" id="CHEBI:49883"/>
    </cofactor>
</comment>
<protein>
    <recommendedName>
        <fullName evidence="8">DNA primase large subunit C-terminal domain-containing protein</fullName>
    </recommendedName>
</protein>
<reference evidence="9 10" key="1">
    <citation type="submission" date="2017-12" db="EMBL/GenBank/DDBJ databases">
        <title>Hemimetabolous genomes reveal molecular basis of termite eusociality.</title>
        <authorList>
            <person name="Harrison M.C."/>
            <person name="Jongepier E."/>
            <person name="Robertson H.M."/>
            <person name="Arning N."/>
            <person name="Bitard-Feildel T."/>
            <person name="Chao H."/>
            <person name="Childers C.P."/>
            <person name="Dinh H."/>
            <person name="Doddapaneni H."/>
            <person name="Dugan S."/>
            <person name="Gowin J."/>
            <person name="Greiner C."/>
            <person name="Han Y."/>
            <person name="Hu H."/>
            <person name="Hughes D.S.T."/>
            <person name="Huylmans A.-K."/>
            <person name="Kemena C."/>
            <person name="Kremer L.P.M."/>
            <person name="Lee S.L."/>
            <person name="Lopez-Ezquerra A."/>
            <person name="Mallet L."/>
            <person name="Monroy-Kuhn J.M."/>
            <person name="Moser A."/>
            <person name="Murali S.C."/>
            <person name="Muzny D.M."/>
            <person name="Otani S."/>
            <person name="Piulachs M.-D."/>
            <person name="Poelchau M."/>
            <person name="Qu J."/>
            <person name="Schaub F."/>
            <person name="Wada-Katsumata A."/>
            <person name="Worley K.C."/>
            <person name="Xie Q."/>
            <person name="Ylla G."/>
            <person name="Poulsen M."/>
            <person name="Gibbs R.A."/>
            <person name="Schal C."/>
            <person name="Richards S."/>
            <person name="Belles X."/>
            <person name="Korb J."/>
            <person name="Bornberg-Bauer E."/>
        </authorList>
    </citation>
    <scope>NUCLEOTIDE SEQUENCE [LARGE SCALE GENOMIC DNA]</scope>
    <source>
        <tissue evidence="9">Whole body</tissue>
    </source>
</reference>
<comment type="caution">
    <text evidence="9">The sequence shown here is derived from an EMBL/GenBank/DDBJ whole genome shotgun (WGS) entry which is preliminary data.</text>
</comment>
<keyword evidence="2" id="KW-0004">4Fe-4S</keyword>
<sequence>MKHIESRGCLHKALNDPRLHQLAQDLGRRFNDNISQVTGARMTAQDVNSQSIYFPPCMAHLYKVLQSRHRLTHEARRQFTLFLKDAGMPVEEALNFWSTEYSQPSPECGSGCTHSWQKDAHRYRYSIRHMYGLEGGRYTYSVPSCSYIQKSNLTPLAEGGCPFQHFDYTSMISTFPSQLLNDKFTMNKILHLKASNKPQEACHLLHRFQRDLIHAMKTSPNVVTPNQVLYARSNSLTIFVNPVQYYLSLTSPQQDMNDTNENNN</sequence>
<dbReference type="AlphaFoldDB" id="A0A2J7R2C9"/>
<keyword evidence="7" id="KW-0411">Iron-sulfur</keyword>
<accession>A0A2J7R2C9</accession>
<dbReference type="InParanoid" id="A0A2J7R2C9"/>
<evidence type="ECO:0000313" key="9">
    <source>
        <dbReference type="EMBL" id="PNF34981.1"/>
    </source>
</evidence>
<feature type="domain" description="DNA primase large subunit C-terminal" evidence="8">
    <location>
        <begin position="53"/>
        <end position="227"/>
    </location>
</feature>
<evidence type="ECO:0000256" key="6">
    <source>
        <dbReference type="ARBA" id="ARBA00023004"/>
    </source>
</evidence>
<evidence type="ECO:0000256" key="3">
    <source>
        <dbReference type="ARBA" id="ARBA00022515"/>
    </source>
</evidence>
<evidence type="ECO:0000256" key="2">
    <source>
        <dbReference type="ARBA" id="ARBA00022485"/>
    </source>
</evidence>
<keyword evidence="4" id="KW-0235">DNA replication</keyword>
<keyword evidence="10" id="KW-1185">Reference proteome</keyword>
<keyword evidence="3" id="KW-0639">Primosome</keyword>
<dbReference type="GO" id="GO:0006269">
    <property type="term" value="P:DNA replication, synthesis of primer"/>
    <property type="evidence" value="ECO:0007669"/>
    <property type="project" value="UniProtKB-KW"/>
</dbReference>
<evidence type="ECO:0000256" key="4">
    <source>
        <dbReference type="ARBA" id="ARBA00022705"/>
    </source>
</evidence>
<dbReference type="OrthoDB" id="421393at2759"/>
<dbReference type="InterPro" id="IPR007238">
    <property type="entry name" value="DNA_primase_lsu_euk/arc"/>
</dbReference>
<evidence type="ECO:0000313" key="10">
    <source>
        <dbReference type="Proteomes" id="UP000235965"/>
    </source>
</evidence>
<proteinExistence type="predicted"/>
<dbReference type="InterPro" id="IPR058560">
    <property type="entry name" value="DNA_primase_C"/>
</dbReference>